<dbReference type="InterPro" id="IPR027417">
    <property type="entry name" value="P-loop_NTPase"/>
</dbReference>
<sequence length="251" mass="28056">MSDWRPCPRAQALLLSPSESYVDSSGQTLPAIGTGIIPIVGSARSAKTTLALTLMAWVTNKTDRPLAFVGMPKSYLDALPKKMRDRATNPSINQIAELRDAVVLLDDTAVILNARDSSNKRNRTLNRLAGVISHLGLTLILTSQSMAGVDLSLVRFTELAPLVKRIDPMALKVERDSWHEALDLAQYSLRTVDYDRAFYYSIGDEMLCKSPYPKWVKDDRLSRPYRYLSQKDVNTLIGGKNPARWSDDEEE</sequence>
<accession>A0A1B0Z1X5</accession>
<evidence type="ECO:0000313" key="1">
    <source>
        <dbReference type="EMBL" id="ANO58197.1"/>
    </source>
</evidence>
<protein>
    <submittedName>
        <fullName evidence="1">Uncharacterized protein</fullName>
    </submittedName>
</protein>
<reference evidence="1" key="1">
    <citation type="submission" date="2015-11" db="EMBL/GenBank/DDBJ databases">
        <title>Genomes of Abundant and Widespread Viruses from the Deep Ocean.</title>
        <authorList>
            <person name="Mizuno C.M."/>
            <person name="Ghai R."/>
            <person name="Saghai A."/>
            <person name="Lopez-Garcia P."/>
            <person name="Rodriguez-Valera F."/>
        </authorList>
    </citation>
    <scope>NUCLEOTIDE SEQUENCE</scope>
</reference>
<dbReference type="SUPFAM" id="SSF52540">
    <property type="entry name" value="P-loop containing nucleoside triphosphate hydrolases"/>
    <property type="match status" value="1"/>
</dbReference>
<proteinExistence type="predicted"/>
<name>A0A1B0Z1X5_UNCAR</name>
<dbReference type="AlphaFoldDB" id="A0A1B0Z1X5"/>
<dbReference type="EMBL" id="KT997801">
    <property type="protein sequence ID" value="ANO58197.1"/>
    <property type="molecule type" value="Genomic_DNA"/>
</dbReference>
<organism evidence="1">
    <name type="scientific">Uncultured marine euryarchaeote</name>
    <dbReference type="NCBI Taxonomy" id="257466"/>
    <lineage>
        <taxon>Archaea</taxon>
        <taxon>Methanobacteriati</taxon>
        <taxon>Methanobacteriota</taxon>
        <taxon>environmental samples</taxon>
    </lineage>
</organism>
<dbReference type="Gene3D" id="3.40.50.300">
    <property type="entry name" value="P-loop containing nucleotide triphosphate hydrolases"/>
    <property type="match status" value="1"/>
</dbReference>